<evidence type="ECO:0000313" key="2">
    <source>
        <dbReference type="EMBL" id="KGM34342.1"/>
    </source>
</evidence>
<accession>A0A0A0DBK5</accession>
<evidence type="ECO:0000313" key="3">
    <source>
        <dbReference type="Proteomes" id="UP000029995"/>
    </source>
</evidence>
<dbReference type="GO" id="GO:0043190">
    <property type="term" value="C:ATP-binding cassette (ABC) transporter complex"/>
    <property type="evidence" value="ECO:0007669"/>
    <property type="project" value="InterPro"/>
</dbReference>
<dbReference type="Proteomes" id="UP000029995">
    <property type="component" value="Unassembled WGS sequence"/>
</dbReference>
<dbReference type="AlphaFoldDB" id="A0A0A0DBK5"/>
<reference evidence="2 3" key="1">
    <citation type="submission" date="2014-01" db="EMBL/GenBank/DDBJ databases">
        <title>Genome sequence determination for a cystic fibrosis isolate, Inquilinus limosus.</title>
        <authorList>
            <person name="Pino M."/>
            <person name="Di Conza J."/>
            <person name="Gutkind G."/>
        </authorList>
    </citation>
    <scope>NUCLEOTIDE SEQUENCE [LARGE SCALE GENOMIC DNA]</scope>
    <source>
        <strain evidence="2 3">MP06</strain>
    </source>
</reference>
<dbReference type="RefSeq" id="WP_034835322.1">
    <property type="nucleotide sequence ID" value="NZ_JANX01000099.1"/>
</dbReference>
<dbReference type="GO" id="GO:0022857">
    <property type="term" value="F:transmembrane transporter activity"/>
    <property type="evidence" value="ECO:0007669"/>
    <property type="project" value="InterPro"/>
</dbReference>
<organism evidence="2 3">
    <name type="scientific">Inquilinus limosus MP06</name>
    <dbReference type="NCBI Taxonomy" id="1398085"/>
    <lineage>
        <taxon>Bacteria</taxon>
        <taxon>Pseudomonadati</taxon>
        <taxon>Pseudomonadota</taxon>
        <taxon>Alphaproteobacteria</taxon>
        <taxon>Rhodospirillales</taxon>
        <taxon>Rhodospirillaceae</taxon>
        <taxon>Inquilinus</taxon>
    </lineage>
</organism>
<dbReference type="OrthoDB" id="8480796at2"/>
<name>A0A0A0DBK5_9PROT</name>
<proteinExistence type="predicted"/>
<dbReference type="Pfam" id="PF08402">
    <property type="entry name" value="TOBE_2"/>
    <property type="match status" value="1"/>
</dbReference>
<sequence length="90" mass="9920">TLTLGIRPEHLRIAHDGAGWRLSGELFANEGMGPESLVTILLPGDRRVTARIFGDEPLQLDRTVRLGFRAEDLALFDADGRRIPGAREEA</sequence>
<dbReference type="InterPro" id="IPR012340">
    <property type="entry name" value="NA-bd_OB-fold"/>
</dbReference>
<dbReference type="SUPFAM" id="SSF50331">
    <property type="entry name" value="MOP-like"/>
    <property type="match status" value="1"/>
</dbReference>
<evidence type="ECO:0000259" key="1">
    <source>
        <dbReference type="Pfam" id="PF08402"/>
    </source>
</evidence>
<gene>
    <name evidence="2" type="ORF">P409_10670</name>
</gene>
<dbReference type="GO" id="GO:0005524">
    <property type="term" value="F:ATP binding"/>
    <property type="evidence" value="ECO:0007669"/>
    <property type="project" value="InterPro"/>
</dbReference>
<feature type="domain" description="Transport-associated OB type 2" evidence="1">
    <location>
        <begin position="4"/>
        <end position="76"/>
    </location>
</feature>
<comment type="caution">
    <text evidence="2">The sequence shown here is derived from an EMBL/GenBank/DDBJ whole genome shotgun (WGS) entry which is preliminary data.</text>
</comment>
<dbReference type="InterPro" id="IPR013611">
    <property type="entry name" value="Transp-assoc_OB_typ2"/>
</dbReference>
<feature type="non-terminal residue" evidence="2">
    <location>
        <position position="1"/>
    </location>
</feature>
<dbReference type="Gene3D" id="2.40.50.140">
    <property type="entry name" value="Nucleic acid-binding proteins"/>
    <property type="match status" value="1"/>
</dbReference>
<dbReference type="EMBL" id="JANX01000099">
    <property type="protein sequence ID" value="KGM34342.1"/>
    <property type="molecule type" value="Genomic_DNA"/>
</dbReference>
<protein>
    <submittedName>
        <fullName evidence="2">ABC transporter</fullName>
    </submittedName>
</protein>
<dbReference type="InterPro" id="IPR008995">
    <property type="entry name" value="Mo/tungstate-bd_C_term_dom"/>
</dbReference>